<proteinExistence type="predicted"/>
<accession>X6NCQ1</accession>
<evidence type="ECO:0000313" key="2">
    <source>
        <dbReference type="Proteomes" id="UP000023152"/>
    </source>
</evidence>
<reference evidence="1 2" key="1">
    <citation type="journal article" date="2013" name="Curr. Biol.">
        <title>The Genome of the Foraminiferan Reticulomyxa filosa.</title>
        <authorList>
            <person name="Glockner G."/>
            <person name="Hulsmann N."/>
            <person name="Schleicher M."/>
            <person name="Noegel A.A."/>
            <person name="Eichinger L."/>
            <person name="Gallinger C."/>
            <person name="Pawlowski J."/>
            <person name="Sierra R."/>
            <person name="Euteneuer U."/>
            <person name="Pillet L."/>
            <person name="Moustafa A."/>
            <person name="Platzer M."/>
            <person name="Groth M."/>
            <person name="Szafranski K."/>
            <person name="Schliwa M."/>
        </authorList>
    </citation>
    <scope>NUCLEOTIDE SEQUENCE [LARGE SCALE GENOMIC DNA]</scope>
</reference>
<organism evidence="1 2">
    <name type="scientific">Reticulomyxa filosa</name>
    <dbReference type="NCBI Taxonomy" id="46433"/>
    <lineage>
        <taxon>Eukaryota</taxon>
        <taxon>Sar</taxon>
        <taxon>Rhizaria</taxon>
        <taxon>Retaria</taxon>
        <taxon>Foraminifera</taxon>
        <taxon>Monothalamids</taxon>
        <taxon>Reticulomyxidae</taxon>
        <taxon>Reticulomyxa</taxon>
    </lineage>
</organism>
<name>X6NCQ1_RETFI</name>
<evidence type="ECO:0000313" key="1">
    <source>
        <dbReference type="EMBL" id="ETO23673.1"/>
    </source>
</evidence>
<gene>
    <name evidence="1" type="ORF">RFI_13510</name>
</gene>
<dbReference type="AlphaFoldDB" id="X6NCQ1"/>
<keyword evidence="2" id="KW-1185">Reference proteome</keyword>
<dbReference type="Proteomes" id="UP000023152">
    <property type="component" value="Unassembled WGS sequence"/>
</dbReference>
<sequence length="270" mass="28987">MNRNDIEHSSDIIQEEFSQSESRFDEDAPGDASHQLGRFLVEKVNSQELVNDVKSHAIANTTSAHTQTQPLSLNPHSHSNTNASANVHANSNANVNANTNASINAHANANTNNANANINANANVNTNVNTNASANTTAIPNNAIVSGASAPVATGTPTANTVTTIVIAESFSGTEHRSITTPTAHENTFHFTVSQTPLTNASAPSVTIPPLPIAEWTKQDCIRWVSSLGDAFIAYATAFDKNGHFSFFFFCCQFLLLSLHTTKHIYVHMY</sequence>
<dbReference type="EMBL" id="ASPP01009773">
    <property type="protein sequence ID" value="ETO23673.1"/>
    <property type="molecule type" value="Genomic_DNA"/>
</dbReference>
<protein>
    <submittedName>
        <fullName evidence="1">Uncharacterized protein</fullName>
    </submittedName>
</protein>
<comment type="caution">
    <text evidence="1">The sequence shown here is derived from an EMBL/GenBank/DDBJ whole genome shotgun (WGS) entry which is preliminary data.</text>
</comment>